<dbReference type="AlphaFoldDB" id="A0A5J4Z493"/>
<dbReference type="OMA" id="FSWFELQ"/>
<keyword evidence="2 4" id="KW-0853">WD repeat</keyword>
<name>A0A5J4Z493_PORPP</name>
<feature type="region of interest" description="Disordered" evidence="5">
    <location>
        <begin position="38"/>
        <end position="75"/>
    </location>
</feature>
<dbReference type="GO" id="GO:0003677">
    <property type="term" value="F:DNA binding"/>
    <property type="evidence" value="ECO:0007669"/>
    <property type="project" value="TreeGrafter"/>
</dbReference>
<evidence type="ECO:0000256" key="3">
    <source>
        <dbReference type="ARBA" id="ARBA00022737"/>
    </source>
</evidence>
<dbReference type="Gene3D" id="2.130.10.10">
    <property type="entry name" value="YVTN repeat-like/Quinoprotein amine dehydrogenase"/>
    <property type="match status" value="1"/>
</dbReference>
<dbReference type="PANTHER" id="PTHR14773:SF0">
    <property type="entry name" value="WD REPEAT-CONTAINING PROTEIN 76"/>
    <property type="match status" value="1"/>
</dbReference>
<gene>
    <name evidence="6" type="ORF">FVE85_6051</name>
</gene>
<comment type="caution">
    <text evidence="6">The sequence shown here is derived from an EMBL/GenBank/DDBJ whole genome shotgun (WGS) entry which is preliminary data.</text>
</comment>
<dbReference type="Proteomes" id="UP000324585">
    <property type="component" value="Unassembled WGS sequence"/>
</dbReference>
<dbReference type="InterPro" id="IPR001680">
    <property type="entry name" value="WD40_rpt"/>
</dbReference>
<evidence type="ECO:0000256" key="4">
    <source>
        <dbReference type="PROSITE-ProRule" id="PRU00221"/>
    </source>
</evidence>
<sequence length="516" mass="57043">MERYEELREARLLENKRRLAELKIEPLVAAPTVFKKPVSAGAAKRKRLAEPEQPLRRSLRQQGVTAKDEGNGVSATTDLEAITESKSSVSTKPLRASATEPITSDAVLTSVLRGDQPGFTDARIDAKSEEKEQLREWIVECLAGKWSKLSRKSPLKHSEREWDGMDVASETEVAKLLDHRTYSVAFLASDSAVGIAGSVKGEVGVWNWDVQKSKSSRLAACTFKFHTAPVTSILPCSQSTQRVYTSSYDGLIRVLDLESETVSDVICGDRRTPWANISDDLQSFSFTAVSAGRTSSNSQLVASDSYGRLVLFDPRTPSDSEVYSILPGKKVHTVHVNPADENYFVTSDRDATVKVWDRRLLRGKPSQRTKTPPGPVGEYCCSRVQSFVKWSPCGTQVASIGFDDLIHIWKVSSSFDLHASQFTIKHNNQTGRWLTPLNVDFFDSESLLVGSLQRTLQVFSAEKDNAAKPEYRLSWEVGGYSHPLITAVMSVNAVHPKRNLVLSGVGSGRCYICTQP</sequence>
<keyword evidence="3" id="KW-0677">Repeat</keyword>
<keyword evidence="7" id="KW-1185">Reference proteome</keyword>
<dbReference type="GO" id="GO:0005634">
    <property type="term" value="C:nucleus"/>
    <property type="evidence" value="ECO:0007669"/>
    <property type="project" value="TreeGrafter"/>
</dbReference>
<accession>A0A5J4Z493</accession>
<dbReference type="SMART" id="SM00320">
    <property type="entry name" value="WD40"/>
    <property type="match status" value="4"/>
</dbReference>
<evidence type="ECO:0000256" key="2">
    <source>
        <dbReference type="ARBA" id="ARBA00022574"/>
    </source>
</evidence>
<proteinExistence type="inferred from homology"/>
<dbReference type="PROSITE" id="PS50082">
    <property type="entry name" value="WD_REPEATS_2"/>
    <property type="match status" value="1"/>
</dbReference>
<dbReference type="InterPro" id="IPR036322">
    <property type="entry name" value="WD40_repeat_dom_sf"/>
</dbReference>
<reference evidence="7" key="1">
    <citation type="journal article" date="2019" name="Nat. Commun.">
        <title>Expansion of phycobilisome linker gene families in mesophilic red algae.</title>
        <authorList>
            <person name="Lee J."/>
            <person name="Kim D."/>
            <person name="Bhattacharya D."/>
            <person name="Yoon H.S."/>
        </authorList>
    </citation>
    <scope>NUCLEOTIDE SEQUENCE [LARGE SCALE GENOMIC DNA]</scope>
    <source>
        <strain evidence="7">CCMP 1328</strain>
    </source>
</reference>
<organism evidence="6 7">
    <name type="scientific">Porphyridium purpureum</name>
    <name type="common">Red alga</name>
    <name type="synonym">Porphyridium cruentum</name>
    <dbReference type="NCBI Taxonomy" id="35688"/>
    <lineage>
        <taxon>Eukaryota</taxon>
        <taxon>Rhodophyta</taxon>
        <taxon>Bangiophyceae</taxon>
        <taxon>Porphyridiales</taxon>
        <taxon>Porphyridiaceae</taxon>
        <taxon>Porphyridium</taxon>
    </lineage>
</organism>
<dbReference type="InterPro" id="IPR015943">
    <property type="entry name" value="WD40/YVTN_repeat-like_dom_sf"/>
</dbReference>
<dbReference type="SUPFAM" id="SSF50978">
    <property type="entry name" value="WD40 repeat-like"/>
    <property type="match status" value="2"/>
</dbReference>
<dbReference type="Pfam" id="PF00400">
    <property type="entry name" value="WD40"/>
    <property type="match status" value="2"/>
</dbReference>
<evidence type="ECO:0000313" key="7">
    <source>
        <dbReference type="Proteomes" id="UP000324585"/>
    </source>
</evidence>
<evidence type="ECO:0000313" key="6">
    <source>
        <dbReference type="EMBL" id="KAA8498466.1"/>
    </source>
</evidence>
<evidence type="ECO:0000256" key="1">
    <source>
        <dbReference type="ARBA" id="ARBA00005434"/>
    </source>
</evidence>
<dbReference type="PANTHER" id="PTHR14773">
    <property type="entry name" value="WD REPEAT-CONTAINING PROTEIN 76"/>
    <property type="match status" value="1"/>
</dbReference>
<dbReference type="OrthoDB" id="9890280at2759"/>
<dbReference type="EMBL" id="VRMN01000001">
    <property type="protein sequence ID" value="KAA8498466.1"/>
    <property type="molecule type" value="Genomic_DNA"/>
</dbReference>
<comment type="similarity">
    <text evidence="1">Belongs to the WD repeat DDB2/WDR76 family.</text>
</comment>
<dbReference type="InterPro" id="IPR050853">
    <property type="entry name" value="WD_repeat_DNA-damage-binding"/>
</dbReference>
<feature type="repeat" description="WD" evidence="4">
    <location>
        <begin position="340"/>
        <end position="357"/>
    </location>
</feature>
<evidence type="ECO:0000256" key="5">
    <source>
        <dbReference type="SAM" id="MobiDB-lite"/>
    </source>
</evidence>
<dbReference type="GO" id="GO:2000001">
    <property type="term" value="P:regulation of DNA damage checkpoint"/>
    <property type="evidence" value="ECO:0007669"/>
    <property type="project" value="TreeGrafter"/>
</dbReference>
<protein>
    <submittedName>
        <fullName evidence="6">DNA damage-binding protein CMR1</fullName>
    </submittedName>
</protein>